<dbReference type="GO" id="GO:0005094">
    <property type="term" value="F:Rho GDP-dissociation inhibitor activity"/>
    <property type="evidence" value="ECO:0007669"/>
    <property type="project" value="InterPro"/>
</dbReference>
<dbReference type="Gene3D" id="2.70.50.30">
    <property type="entry name" value="Coagulation Factor XIII, subunit A, domain 1"/>
    <property type="match status" value="1"/>
</dbReference>
<evidence type="ECO:0000256" key="4">
    <source>
        <dbReference type="ARBA" id="ARBA00022490"/>
    </source>
</evidence>
<dbReference type="EMBL" id="FMSP01000008">
    <property type="protein sequence ID" value="SCV72151.1"/>
    <property type="molecule type" value="Genomic_DNA"/>
</dbReference>
<dbReference type="SUPFAM" id="SSF81296">
    <property type="entry name" value="E set domains"/>
    <property type="match status" value="1"/>
</dbReference>
<organism evidence="5 6">
    <name type="scientific">Microbotryum intermedium</name>
    <dbReference type="NCBI Taxonomy" id="269621"/>
    <lineage>
        <taxon>Eukaryota</taxon>
        <taxon>Fungi</taxon>
        <taxon>Dikarya</taxon>
        <taxon>Basidiomycota</taxon>
        <taxon>Pucciniomycotina</taxon>
        <taxon>Microbotryomycetes</taxon>
        <taxon>Microbotryales</taxon>
        <taxon>Microbotryaceae</taxon>
        <taxon>Microbotryum</taxon>
    </lineage>
</organism>
<name>A0A238FJ20_9BASI</name>
<proteinExistence type="inferred from homology"/>
<gene>
    <name evidence="5" type="ORF">BQ2448_4845</name>
</gene>
<sequence length="197" mass="20831">MSSAVPAIDASELAATQTAGYKVGAEKSLAELAELDKEDESLAKWKASLGLDANAVASGSAAAGPKVEMISLSLVSNRPAGPIVLDLKDPKLLAGAAPVVIKEGSEYTVEIKFLVKSLVAGLKYIHVAKRMGLSDKLEHMIGSRGPSAEPVVAKLPTEEAPNGMLARGKYAVRSRVIDDDGAVYLDVTWQFELKKDW</sequence>
<comment type="subcellular location">
    <subcellularLocation>
        <location evidence="1">Cytoplasm</location>
    </subcellularLocation>
</comment>
<evidence type="ECO:0000313" key="5">
    <source>
        <dbReference type="EMBL" id="SCV72151.1"/>
    </source>
</evidence>
<dbReference type="GO" id="GO:0016020">
    <property type="term" value="C:membrane"/>
    <property type="evidence" value="ECO:0007669"/>
    <property type="project" value="TreeGrafter"/>
</dbReference>
<evidence type="ECO:0000313" key="6">
    <source>
        <dbReference type="Proteomes" id="UP000198372"/>
    </source>
</evidence>
<dbReference type="OrthoDB" id="1683373at2759"/>
<dbReference type="PANTHER" id="PTHR10980:SF3">
    <property type="entry name" value="LD16419P"/>
    <property type="match status" value="1"/>
</dbReference>
<protein>
    <submittedName>
        <fullName evidence="5">BQ2448_4845 protein</fullName>
    </submittedName>
</protein>
<dbReference type="PRINTS" id="PR00492">
    <property type="entry name" value="RHOGDI"/>
</dbReference>
<dbReference type="AlphaFoldDB" id="A0A238FJ20"/>
<dbReference type="GO" id="GO:0005829">
    <property type="term" value="C:cytosol"/>
    <property type="evidence" value="ECO:0007669"/>
    <property type="project" value="TreeGrafter"/>
</dbReference>
<dbReference type="GO" id="GO:0007266">
    <property type="term" value="P:Rho protein signal transduction"/>
    <property type="evidence" value="ECO:0007669"/>
    <property type="project" value="InterPro"/>
</dbReference>
<accession>A0A238FJ20</accession>
<dbReference type="GO" id="GO:0005096">
    <property type="term" value="F:GTPase activator activity"/>
    <property type="evidence" value="ECO:0007669"/>
    <property type="project" value="UniProtKB-KW"/>
</dbReference>
<keyword evidence="4" id="KW-0963">Cytoplasm</keyword>
<dbReference type="InterPro" id="IPR024792">
    <property type="entry name" value="RhoGDI_dom_sf"/>
</dbReference>
<dbReference type="STRING" id="269621.A0A238FJ20"/>
<dbReference type="FunFam" id="2.70.50.30:FF:000004">
    <property type="entry name" value="Rho GDP-dissociation inhibitor 1"/>
    <property type="match status" value="1"/>
</dbReference>
<evidence type="ECO:0000256" key="1">
    <source>
        <dbReference type="ARBA" id="ARBA00004496"/>
    </source>
</evidence>
<evidence type="ECO:0000256" key="2">
    <source>
        <dbReference type="ARBA" id="ARBA00009758"/>
    </source>
</evidence>
<evidence type="ECO:0000256" key="3">
    <source>
        <dbReference type="ARBA" id="ARBA00022468"/>
    </source>
</evidence>
<keyword evidence="6" id="KW-1185">Reference proteome</keyword>
<comment type="similarity">
    <text evidence="2">Belongs to the Rho GDI family.</text>
</comment>
<keyword evidence="3" id="KW-0343">GTPase activation</keyword>
<dbReference type="InterPro" id="IPR014756">
    <property type="entry name" value="Ig_E-set"/>
</dbReference>
<dbReference type="Proteomes" id="UP000198372">
    <property type="component" value="Unassembled WGS sequence"/>
</dbReference>
<reference evidence="6" key="1">
    <citation type="submission" date="2016-09" db="EMBL/GenBank/DDBJ databases">
        <authorList>
            <person name="Jeantristanb JTB J.-T."/>
            <person name="Ricardo R."/>
        </authorList>
    </citation>
    <scope>NUCLEOTIDE SEQUENCE [LARGE SCALE GENOMIC DNA]</scope>
</reference>
<dbReference type="PANTHER" id="PTHR10980">
    <property type="entry name" value="RHO GDP-DISSOCIATION INHIBITOR"/>
    <property type="match status" value="1"/>
</dbReference>
<dbReference type="Pfam" id="PF02115">
    <property type="entry name" value="Rho_GDI"/>
    <property type="match status" value="1"/>
</dbReference>
<dbReference type="InterPro" id="IPR000406">
    <property type="entry name" value="Rho_GDI"/>
</dbReference>